<evidence type="ECO:0000256" key="2">
    <source>
        <dbReference type="ARBA" id="ARBA00022630"/>
    </source>
</evidence>
<dbReference type="Pfam" id="PF00724">
    <property type="entry name" value="Oxidored_FMN"/>
    <property type="match status" value="1"/>
</dbReference>
<dbReference type="GO" id="GO:0050661">
    <property type="term" value="F:NADP binding"/>
    <property type="evidence" value="ECO:0007669"/>
    <property type="project" value="InterPro"/>
</dbReference>
<evidence type="ECO:0000256" key="3">
    <source>
        <dbReference type="ARBA" id="ARBA00022643"/>
    </source>
</evidence>
<dbReference type="PANTHER" id="PTHR43303:SF4">
    <property type="entry name" value="NADPH DEHYDROGENASE C23G7.10C-RELATED"/>
    <property type="match status" value="1"/>
</dbReference>
<keyword evidence="3" id="KW-0288">FMN</keyword>
<evidence type="ECO:0000259" key="6">
    <source>
        <dbReference type="Pfam" id="PF00724"/>
    </source>
</evidence>
<evidence type="ECO:0000313" key="8">
    <source>
        <dbReference type="Proteomes" id="UP001220509"/>
    </source>
</evidence>
<dbReference type="InterPro" id="IPR013785">
    <property type="entry name" value="Aldolase_TIM"/>
</dbReference>
<reference evidence="7 8" key="1">
    <citation type="submission" date="2023-02" db="EMBL/GenBank/DDBJ databases">
        <title>Genome sequence of Paenibacillus kyungheensis KACC 18744.</title>
        <authorList>
            <person name="Kim S."/>
            <person name="Heo J."/>
            <person name="Kwon S.-W."/>
        </authorList>
    </citation>
    <scope>NUCLEOTIDE SEQUENCE [LARGE SCALE GENOMIC DNA]</scope>
    <source>
        <strain evidence="7 8">KACC 18744</strain>
    </source>
</reference>
<dbReference type="RefSeq" id="WP_273612404.1">
    <property type="nucleotide sequence ID" value="NZ_CP117416.1"/>
</dbReference>
<keyword evidence="8" id="KW-1185">Reference proteome</keyword>
<gene>
    <name evidence="7" type="ORF">PQ456_11515</name>
</gene>
<dbReference type="CDD" id="cd04747">
    <property type="entry name" value="OYE_like_5_FMN"/>
    <property type="match status" value="1"/>
</dbReference>
<dbReference type="InterPro" id="IPR001155">
    <property type="entry name" value="OxRdtase_FMN_N"/>
</dbReference>
<comment type="cofactor">
    <cofactor evidence="1">
        <name>FMN</name>
        <dbReference type="ChEBI" id="CHEBI:58210"/>
    </cofactor>
</comment>
<dbReference type="InterPro" id="IPR044152">
    <property type="entry name" value="YqjM-like"/>
</dbReference>
<keyword evidence="2" id="KW-0285">Flavoprotein</keyword>
<accession>A0AAX3LVY4</accession>
<sequence length="375" mass="41703">MNNQQQQQTHSTEALFQPYTLGTLTLPTRIVMAPMSRMFSINGVPGEDVATYYRRRAEKGVGLIITESTNIDHPAVISEPNIPNFYGEEALQGWAEVVRQVHEAGGKIFPQFGHMGIARPAGSLPHPEAPSLAPSGLDFDGNLVTDPMTQQDIDEVIQAFVDGAVQAQKIGFDGVEIHGAHGYLIDQFFWEKTNQRTDRYGGDFIKRAQFAVEIIQRIRAEVGPDYPIAIRLSQWKMSDYQATLFDTPEQLGEFLDVLVQAGVDIFDCSTRRFWEPAFEGSPLSLAGWIKKLTGKPTITVGSIGLDSDFTMLYTEGTGSEQKDINGLLERLDANEFDLVAVGRALISDPDWAIKIRENRNQELHNFTPESLSTLI</sequence>
<dbReference type="Proteomes" id="UP001220509">
    <property type="component" value="Chromosome"/>
</dbReference>
<keyword evidence="5" id="KW-0560">Oxidoreductase</keyword>
<dbReference type="FunFam" id="3.20.20.70:FF:000262">
    <property type="entry name" value="NADH:flavin oxidoreductase"/>
    <property type="match status" value="1"/>
</dbReference>
<dbReference type="GO" id="GO:0003959">
    <property type="term" value="F:NADPH dehydrogenase activity"/>
    <property type="evidence" value="ECO:0007669"/>
    <property type="project" value="InterPro"/>
</dbReference>
<name>A0AAX3LVY4_9BACL</name>
<dbReference type="SUPFAM" id="SSF51395">
    <property type="entry name" value="FMN-linked oxidoreductases"/>
    <property type="match status" value="1"/>
</dbReference>
<dbReference type="GO" id="GO:0010181">
    <property type="term" value="F:FMN binding"/>
    <property type="evidence" value="ECO:0007669"/>
    <property type="project" value="InterPro"/>
</dbReference>
<dbReference type="Gene3D" id="3.20.20.70">
    <property type="entry name" value="Aldolase class I"/>
    <property type="match status" value="1"/>
</dbReference>
<dbReference type="KEGG" id="pka:PQ456_11515"/>
<protein>
    <submittedName>
        <fullName evidence="7">NADH:flavin oxidoreductase</fullName>
    </submittedName>
</protein>
<organism evidence="7 8">
    <name type="scientific">Paenibacillus kyungheensis</name>
    <dbReference type="NCBI Taxonomy" id="1452732"/>
    <lineage>
        <taxon>Bacteria</taxon>
        <taxon>Bacillati</taxon>
        <taxon>Bacillota</taxon>
        <taxon>Bacilli</taxon>
        <taxon>Bacillales</taxon>
        <taxon>Paenibacillaceae</taxon>
        <taxon>Paenibacillus</taxon>
    </lineage>
</organism>
<keyword evidence="4" id="KW-0521">NADP</keyword>
<dbReference type="PANTHER" id="PTHR43303">
    <property type="entry name" value="NADPH DEHYDROGENASE C23G7.10C-RELATED"/>
    <property type="match status" value="1"/>
</dbReference>
<evidence type="ECO:0000256" key="5">
    <source>
        <dbReference type="ARBA" id="ARBA00023002"/>
    </source>
</evidence>
<evidence type="ECO:0000313" key="7">
    <source>
        <dbReference type="EMBL" id="WCT53842.1"/>
    </source>
</evidence>
<evidence type="ECO:0000256" key="4">
    <source>
        <dbReference type="ARBA" id="ARBA00022857"/>
    </source>
</evidence>
<proteinExistence type="predicted"/>
<feature type="domain" description="NADH:flavin oxidoreductase/NADH oxidase N-terminal" evidence="6">
    <location>
        <begin position="15"/>
        <end position="362"/>
    </location>
</feature>
<evidence type="ECO:0000256" key="1">
    <source>
        <dbReference type="ARBA" id="ARBA00001917"/>
    </source>
</evidence>
<dbReference type="EMBL" id="CP117416">
    <property type="protein sequence ID" value="WCT53842.1"/>
    <property type="molecule type" value="Genomic_DNA"/>
</dbReference>
<dbReference type="AlphaFoldDB" id="A0AAX3LVY4"/>